<evidence type="ECO:0000256" key="7">
    <source>
        <dbReference type="ARBA" id="ARBA00022842"/>
    </source>
</evidence>
<dbReference type="InterPro" id="IPR050582">
    <property type="entry name" value="HAD-like_SerB"/>
</dbReference>
<gene>
    <name evidence="11" type="ORF">DHW29_17360</name>
</gene>
<sequence>VQDGFVTGEVKGAIVDGARKAELLTQLADKMGISLEQAMAVGDGANDLPMLSIAGLGVAFRAKPLVRQNANQAISSVGLDGVLYLLGMHDKDLNRA</sequence>
<keyword evidence="6" id="KW-0378">Hydrolase</keyword>
<comment type="pathway">
    <text evidence="2">Amino-acid biosynthesis; L-serine biosynthesis; L-serine from 3-phospho-D-glycerate: step 3/3.</text>
</comment>
<evidence type="ECO:0000256" key="8">
    <source>
        <dbReference type="ARBA" id="ARBA00023299"/>
    </source>
</evidence>
<keyword evidence="7" id="KW-0460">Magnesium</keyword>
<evidence type="ECO:0000256" key="9">
    <source>
        <dbReference type="ARBA" id="ARBA00048138"/>
    </source>
</evidence>
<keyword evidence="4" id="KW-0028">Amino-acid biosynthesis</keyword>
<dbReference type="InterPro" id="IPR023214">
    <property type="entry name" value="HAD_sf"/>
</dbReference>
<name>A0A3D2SQI9_9GAMM</name>
<dbReference type="PANTHER" id="PTHR43344">
    <property type="entry name" value="PHOSPHOSERINE PHOSPHATASE"/>
    <property type="match status" value="1"/>
</dbReference>
<dbReference type="GO" id="GO:0006564">
    <property type="term" value="P:L-serine biosynthetic process"/>
    <property type="evidence" value="ECO:0007669"/>
    <property type="project" value="UniProtKB-KW"/>
</dbReference>
<accession>A0A3D2SQI9</accession>
<evidence type="ECO:0000256" key="3">
    <source>
        <dbReference type="ARBA" id="ARBA00012640"/>
    </source>
</evidence>
<dbReference type="SUPFAM" id="SSF56784">
    <property type="entry name" value="HAD-like"/>
    <property type="match status" value="1"/>
</dbReference>
<comment type="catalytic activity">
    <reaction evidence="10">
        <text>O-phospho-D-serine + H2O = D-serine + phosphate</text>
        <dbReference type="Rhea" id="RHEA:24873"/>
        <dbReference type="ChEBI" id="CHEBI:15377"/>
        <dbReference type="ChEBI" id="CHEBI:35247"/>
        <dbReference type="ChEBI" id="CHEBI:43474"/>
        <dbReference type="ChEBI" id="CHEBI:58680"/>
        <dbReference type="EC" id="3.1.3.3"/>
    </reaction>
</comment>
<dbReference type="Gene3D" id="3.40.50.1000">
    <property type="entry name" value="HAD superfamily/HAD-like"/>
    <property type="match status" value="1"/>
</dbReference>
<keyword evidence="5" id="KW-0479">Metal-binding</keyword>
<dbReference type="EC" id="3.1.3.3" evidence="3"/>
<keyword evidence="8" id="KW-0718">Serine biosynthesis</keyword>
<evidence type="ECO:0000256" key="2">
    <source>
        <dbReference type="ARBA" id="ARBA00005135"/>
    </source>
</evidence>
<evidence type="ECO:0000256" key="1">
    <source>
        <dbReference type="ARBA" id="ARBA00001946"/>
    </source>
</evidence>
<dbReference type="AlphaFoldDB" id="A0A3D2SQI9"/>
<reference evidence="11 12" key="1">
    <citation type="journal article" date="2018" name="Nat. Biotechnol.">
        <title>A standardized bacterial taxonomy based on genome phylogeny substantially revises the tree of life.</title>
        <authorList>
            <person name="Parks D.H."/>
            <person name="Chuvochina M."/>
            <person name="Waite D.W."/>
            <person name="Rinke C."/>
            <person name="Skarshewski A."/>
            <person name="Chaumeil P.A."/>
            <person name="Hugenholtz P."/>
        </authorList>
    </citation>
    <scope>NUCLEOTIDE SEQUENCE [LARGE SCALE GENOMIC DNA]</scope>
    <source>
        <strain evidence="11">UBA9669</strain>
    </source>
</reference>
<comment type="caution">
    <text evidence="11">The sequence shown here is derived from an EMBL/GenBank/DDBJ whole genome shotgun (WGS) entry which is preliminary data.</text>
</comment>
<dbReference type="GO" id="GO:0036424">
    <property type="term" value="F:L-phosphoserine phosphatase activity"/>
    <property type="evidence" value="ECO:0007669"/>
    <property type="project" value="TreeGrafter"/>
</dbReference>
<evidence type="ECO:0000256" key="5">
    <source>
        <dbReference type="ARBA" id="ARBA00022723"/>
    </source>
</evidence>
<evidence type="ECO:0000313" key="12">
    <source>
        <dbReference type="Proteomes" id="UP000263596"/>
    </source>
</evidence>
<evidence type="ECO:0000256" key="6">
    <source>
        <dbReference type="ARBA" id="ARBA00022801"/>
    </source>
</evidence>
<evidence type="ECO:0000256" key="10">
    <source>
        <dbReference type="ARBA" id="ARBA00048523"/>
    </source>
</evidence>
<evidence type="ECO:0000256" key="4">
    <source>
        <dbReference type="ARBA" id="ARBA00022605"/>
    </source>
</evidence>
<dbReference type="GO" id="GO:0005737">
    <property type="term" value="C:cytoplasm"/>
    <property type="evidence" value="ECO:0007669"/>
    <property type="project" value="TreeGrafter"/>
</dbReference>
<feature type="non-terminal residue" evidence="11">
    <location>
        <position position="1"/>
    </location>
</feature>
<protein>
    <recommendedName>
        <fullName evidence="3">phosphoserine phosphatase</fullName>
        <ecNumber evidence="3">3.1.3.3</ecNumber>
    </recommendedName>
</protein>
<comment type="cofactor">
    <cofactor evidence="1">
        <name>Mg(2+)</name>
        <dbReference type="ChEBI" id="CHEBI:18420"/>
    </cofactor>
</comment>
<dbReference type="Pfam" id="PF08282">
    <property type="entry name" value="Hydrolase_3"/>
    <property type="match status" value="1"/>
</dbReference>
<dbReference type="Proteomes" id="UP000263596">
    <property type="component" value="Unassembled WGS sequence"/>
</dbReference>
<dbReference type="GO" id="GO:0000287">
    <property type="term" value="F:magnesium ion binding"/>
    <property type="evidence" value="ECO:0007669"/>
    <property type="project" value="TreeGrafter"/>
</dbReference>
<organism evidence="11 12">
    <name type="scientific">Acinetobacter ursingii</name>
    <dbReference type="NCBI Taxonomy" id="108980"/>
    <lineage>
        <taxon>Bacteria</taxon>
        <taxon>Pseudomonadati</taxon>
        <taxon>Pseudomonadota</taxon>
        <taxon>Gammaproteobacteria</taxon>
        <taxon>Moraxellales</taxon>
        <taxon>Moraxellaceae</taxon>
        <taxon>Acinetobacter</taxon>
    </lineage>
</organism>
<proteinExistence type="predicted"/>
<evidence type="ECO:0000313" key="11">
    <source>
        <dbReference type="EMBL" id="HCK31747.1"/>
    </source>
</evidence>
<dbReference type="PANTHER" id="PTHR43344:SF2">
    <property type="entry name" value="PHOSPHOSERINE PHOSPHATASE"/>
    <property type="match status" value="1"/>
</dbReference>
<dbReference type="EMBL" id="DPVE01000324">
    <property type="protein sequence ID" value="HCK31747.1"/>
    <property type="molecule type" value="Genomic_DNA"/>
</dbReference>
<comment type="catalytic activity">
    <reaction evidence="9">
        <text>O-phospho-L-serine + H2O = L-serine + phosphate</text>
        <dbReference type="Rhea" id="RHEA:21208"/>
        <dbReference type="ChEBI" id="CHEBI:15377"/>
        <dbReference type="ChEBI" id="CHEBI:33384"/>
        <dbReference type="ChEBI" id="CHEBI:43474"/>
        <dbReference type="ChEBI" id="CHEBI:57524"/>
        <dbReference type="EC" id="3.1.3.3"/>
    </reaction>
</comment>
<dbReference type="InterPro" id="IPR036412">
    <property type="entry name" value="HAD-like_sf"/>
</dbReference>